<proteinExistence type="inferred from homology"/>
<evidence type="ECO:0000313" key="10">
    <source>
        <dbReference type="EMBL" id="CAE8599836.1"/>
    </source>
</evidence>
<evidence type="ECO:0000256" key="1">
    <source>
        <dbReference type="ARBA" id="ARBA00004141"/>
    </source>
</evidence>
<dbReference type="InterPro" id="IPR023395">
    <property type="entry name" value="MCP_dom_sf"/>
</dbReference>
<dbReference type="GO" id="GO:0055085">
    <property type="term" value="P:transmembrane transport"/>
    <property type="evidence" value="ECO:0007669"/>
    <property type="project" value="InterPro"/>
</dbReference>
<comment type="subcellular location">
    <subcellularLocation>
        <location evidence="1">Membrane</location>
        <topology evidence="1">Multi-pass membrane protein</topology>
    </subcellularLocation>
</comment>
<dbReference type="AlphaFoldDB" id="A0A813ECI3"/>
<reference evidence="10" key="1">
    <citation type="submission" date="2021-02" db="EMBL/GenBank/DDBJ databases">
        <authorList>
            <person name="Dougan E. K."/>
            <person name="Rhodes N."/>
            <person name="Thang M."/>
            <person name="Chan C."/>
        </authorList>
    </citation>
    <scope>NUCLEOTIDE SEQUENCE</scope>
</reference>
<dbReference type="Pfam" id="PF00153">
    <property type="entry name" value="Mito_carr"/>
    <property type="match status" value="3"/>
</dbReference>
<name>A0A813ECI3_POLGL</name>
<keyword evidence="4 8" id="KW-0812">Transmembrane</keyword>
<dbReference type="InterPro" id="IPR002067">
    <property type="entry name" value="MCP"/>
</dbReference>
<accession>A0A813ECI3</accession>
<keyword evidence="3 9" id="KW-0813">Transport</keyword>
<evidence type="ECO:0000256" key="6">
    <source>
        <dbReference type="ARBA" id="ARBA00022989"/>
    </source>
</evidence>
<evidence type="ECO:0008006" key="12">
    <source>
        <dbReference type="Google" id="ProtNLM"/>
    </source>
</evidence>
<dbReference type="PRINTS" id="PR00926">
    <property type="entry name" value="MITOCARRIER"/>
</dbReference>
<dbReference type="EMBL" id="CAJNNV010011526">
    <property type="protein sequence ID" value="CAE8599836.1"/>
    <property type="molecule type" value="Genomic_DNA"/>
</dbReference>
<keyword evidence="11" id="KW-1185">Reference proteome</keyword>
<gene>
    <name evidence="10" type="ORF">PGLA1383_LOCUS18178</name>
</gene>
<keyword evidence="6" id="KW-1133">Transmembrane helix</keyword>
<organism evidence="10 11">
    <name type="scientific">Polarella glacialis</name>
    <name type="common">Dinoflagellate</name>
    <dbReference type="NCBI Taxonomy" id="89957"/>
    <lineage>
        <taxon>Eukaryota</taxon>
        <taxon>Sar</taxon>
        <taxon>Alveolata</taxon>
        <taxon>Dinophyceae</taxon>
        <taxon>Suessiales</taxon>
        <taxon>Suessiaceae</taxon>
        <taxon>Polarella</taxon>
    </lineage>
</organism>
<evidence type="ECO:0000256" key="7">
    <source>
        <dbReference type="ARBA" id="ARBA00023136"/>
    </source>
</evidence>
<feature type="repeat" description="Solcar" evidence="8">
    <location>
        <begin position="89"/>
        <end position="171"/>
    </location>
</feature>
<evidence type="ECO:0000256" key="9">
    <source>
        <dbReference type="RuleBase" id="RU000488"/>
    </source>
</evidence>
<evidence type="ECO:0000256" key="4">
    <source>
        <dbReference type="ARBA" id="ARBA00022692"/>
    </source>
</evidence>
<comment type="similarity">
    <text evidence="2 9">Belongs to the mitochondrial carrier (TC 2.A.29) family.</text>
</comment>
<sequence length="278" mass="29689">MAAKRDSPFSMALVAGGIAGTTVDVSLHPLDTLRVRLQDSRGFWKAGGFHGTYKGIVTAAIGSTPGAAAFFSTYETGKTVLKKSSGGKEKWWHHATASSCGEVAACFVRVPTAIVTQRQQVGQYASAQEAVKGTYRSGGIGAFYIGFLTLVAREIPFAFIQFPIYENLKLRWSTYQGSQIGPVQGAVCGSIAGAVAGAITTPLDVCKTRIMLENPAEGFARRYTGTVTTLKLIAAEEGATALCKGIQPRVIWITIGGFVFFGAYETVTKTLWNVGIWR</sequence>
<evidence type="ECO:0000313" key="11">
    <source>
        <dbReference type="Proteomes" id="UP000654075"/>
    </source>
</evidence>
<evidence type="ECO:0000256" key="2">
    <source>
        <dbReference type="ARBA" id="ARBA00006375"/>
    </source>
</evidence>
<protein>
    <recommendedName>
        <fullName evidence="12">Mitochondrial carrier protein</fullName>
    </recommendedName>
</protein>
<keyword evidence="5" id="KW-0677">Repeat</keyword>
<dbReference type="InterPro" id="IPR018108">
    <property type="entry name" value="MCP_transmembrane"/>
</dbReference>
<comment type="caution">
    <text evidence="10">The sequence shown here is derived from an EMBL/GenBank/DDBJ whole genome shotgun (WGS) entry which is preliminary data.</text>
</comment>
<dbReference type="Gene3D" id="1.50.40.10">
    <property type="entry name" value="Mitochondrial carrier domain"/>
    <property type="match status" value="1"/>
</dbReference>
<feature type="repeat" description="Solcar" evidence="8">
    <location>
        <begin position="7"/>
        <end position="80"/>
    </location>
</feature>
<dbReference type="PANTHER" id="PTHR45667">
    <property type="entry name" value="S-ADENOSYLMETHIONINE MITOCHONDRIAL CARRIER PROTEIN"/>
    <property type="match status" value="1"/>
</dbReference>
<evidence type="ECO:0000256" key="5">
    <source>
        <dbReference type="ARBA" id="ARBA00022737"/>
    </source>
</evidence>
<dbReference type="PROSITE" id="PS50920">
    <property type="entry name" value="SOLCAR"/>
    <property type="match status" value="3"/>
</dbReference>
<dbReference type="SUPFAM" id="SSF103506">
    <property type="entry name" value="Mitochondrial carrier"/>
    <property type="match status" value="1"/>
</dbReference>
<dbReference type="GO" id="GO:0016020">
    <property type="term" value="C:membrane"/>
    <property type="evidence" value="ECO:0007669"/>
    <property type="project" value="UniProtKB-SubCell"/>
</dbReference>
<dbReference type="OrthoDB" id="276989at2759"/>
<evidence type="ECO:0000256" key="8">
    <source>
        <dbReference type="PROSITE-ProRule" id="PRU00282"/>
    </source>
</evidence>
<feature type="repeat" description="Solcar" evidence="8">
    <location>
        <begin position="184"/>
        <end position="270"/>
    </location>
</feature>
<evidence type="ECO:0000256" key="3">
    <source>
        <dbReference type="ARBA" id="ARBA00022448"/>
    </source>
</evidence>
<dbReference type="OMA" id="DIWIAGA"/>
<keyword evidence="7 8" id="KW-0472">Membrane</keyword>
<dbReference type="Proteomes" id="UP000654075">
    <property type="component" value="Unassembled WGS sequence"/>
</dbReference>